<dbReference type="InterPro" id="IPR014729">
    <property type="entry name" value="Rossmann-like_a/b/a_fold"/>
</dbReference>
<reference evidence="3 4" key="1">
    <citation type="submission" date="2018-07" db="EMBL/GenBank/DDBJ databases">
        <title>Lottiidibacillus patelloidae gen. nov., sp. nov., isolated from the intestinal tract of a marine limpet and the reclassification of B. taeanensis BH030017T, B. algicola KMM 3737T and B. hwajinpoensis SW-72T as genus Lottiidibacillus.</title>
        <authorList>
            <person name="Liu R."/>
            <person name="Huang Z."/>
        </authorList>
    </citation>
    <scope>NUCLEOTIDE SEQUENCE [LARGE SCALE GENOMIC DNA]</scope>
    <source>
        <strain evidence="3 4">BH030017</strain>
    </source>
</reference>
<sequence length="175" mass="19820">MFRRNNLLVRRAVKKMNKSILVGIDGSEYSLHALQEVISLAKKLDAVLTLVNVQPSFNTIHTRLFFSHETIKDYQHQLSQEALNPAVELLQEEEMEYETVVRIGEPKHEICELADKMKADYIVLGSRGMGPVKGQILGSVSYGVLHDSISPVIIVPLNNKNNQTNKTIKRFSEYV</sequence>
<dbReference type="CDD" id="cd00293">
    <property type="entry name" value="USP-like"/>
    <property type="match status" value="1"/>
</dbReference>
<dbReference type="InterPro" id="IPR006016">
    <property type="entry name" value="UspA"/>
</dbReference>
<dbReference type="PRINTS" id="PR01438">
    <property type="entry name" value="UNVRSLSTRESS"/>
</dbReference>
<dbReference type="Proteomes" id="UP000253314">
    <property type="component" value="Unassembled WGS sequence"/>
</dbReference>
<comment type="similarity">
    <text evidence="1">Belongs to the universal stress protein A family.</text>
</comment>
<dbReference type="PANTHER" id="PTHR31964">
    <property type="entry name" value="ADENINE NUCLEOTIDE ALPHA HYDROLASES-LIKE SUPERFAMILY PROTEIN"/>
    <property type="match status" value="1"/>
</dbReference>
<dbReference type="OrthoDB" id="9777884at2"/>
<feature type="domain" description="UspA" evidence="2">
    <location>
        <begin position="16"/>
        <end position="156"/>
    </location>
</feature>
<comment type="caution">
    <text evidence="3">The sequence shown here is derived from an EMBL/GenBank/DDBJ whole genome shotgun (WGS) entry which is preliminary data.</text>
</comment>
<dbReference type="AlphaFoldDB" id="A0A366XXD9"/>
<protein>
    <submittedName>
        <fullName evidence="3">Universal stress protein</fullName>
    </submittedName>
</protein>
<dbReference type="Gene3D" id="3.40.50.620">
    <property type="entry name" value="HUPs"/>
    <property type="match status" value="1"/>
</dbReference>
<accession>A0A366XXD9</accession>
<proteinExistence type="inferred from homology"/>
<evidence type="ECO:0000259" key="2">
    <source>
        <dbReference type="Pfam" id="PF00582"/>
    </source>
</evidence>
<evidence type="ECO:0000313" key="4">
    <source>
        <dbReference type="Proteomes" id="UP000253314"/>
    </source>
</evidence>
<dbReference type="InterPro" id="IPR006015">
    <property type="entry name" value="Universal_stress_UspA"/>
</dbReference>
<gene>
    <name evidence="3" type="ORF">DS031_14765</name>
</gene>
<name>A0A366XXD9_9BACI</name>
<dbReference type="SUPFAM" id="SSF52402">
    <property type="entry name" value="Adenine nucleotide alpha hydrolases-like"/>
    <property type="match status" value="1"/>
</dbReference>
<organism evidence="3 4">
    <name type="scientific">Bacillus taeanensis</name>
    <dbReference type="NCBI Taxonomy" id="273032"/>
    <lineage>
        <taxon>Bacteria</taxon>
        <taxon>Bacillati</taxon>
        <taxon>Bacillota</taxon>
        <taxon>Bacilli</taxon>
        <taxon>Bacillales</taxon>
        <taxon>Bacillaceae</taxon>
        <taxon>Bacillus</taxon>
    </lineage>
</organism>
<dbReference type="Pfam" id="PF00582">
    <property type="entry name" value="Usp"/>
    <property type="match status" value="1"/>
</dbReference>
<keyword evidence="4" id="KW-1185">Reference proteome</keyword>
<dbReference type="EMBL" id="QOCW01000016">
    <property type="protein sequence ID" value="RBW68804.1"/>
    <property type="molecule type" value="Genomic_DNA"/>
</dbReference>
<dbReference type="PANTHER" id="PTHR31964:SF113">
    <property type="entry name" value="USPA DOMAIN-CONTAINING PROTEIN"/>
    <property type="match status" value="1"/>
</dbReference>
<evidence type="ECO:0000256" key="1">
    <source>
        <dbReference type="ARBA" id="ARBA00008791"/>
    </source>
</evidence>
<evidence type="ECO:0000313" key="3">
    <source>
        <dbReference type="EMBL" id="RBW68804.1"/>
    </source>
</evidence>